<organism evidence="7 8">
    <name type="scientific">Hyphomicrobium denitrificans (strain ATCC 51888 / DSM 1869 / NCIMB 11706 / TK 0415)</name>
    <dbReference type="NCBI Taxonomy" id="582899"/>
    <lineage>
        <taxon>Bacteria</taxon>
        <taxon>Pseudomonadati</taxon>
        <taxon>Pseudomonadota</taxon>
        <taxon>Alphaproteobacteria</taxon>
        <taxon>Hyphomicrobiales</taxon>
        <taxon>Hyphomicrobiaceae</taxon>
        <taxon>Hyphomicrobium</taxon>
    </lineage>
</organism>
<dbReference type="InterPro" id="IPR017778">
    <property type="entry name" value="ABC_transptr_urea_perm_UrtC"/>
</dbReference>
<dbReference type="InterPro" id="IPR001851">
    <property type="entry name" value="ABC_transp_permease"/>
</dbReference>
<dbReference type="CDD" id="cd06581">
    <property type="entry name" value="TM_PBP1_LivM_like"/>
    <property type="match status" value="1"/>
</dbReference>
<protein>
    <submittedName>
        <fullName evidence="7">Urea ABC transporter, permease protein UrtC</fullName>
    </submittedName>
</protein>
<dbReference type="Proteomes" id="UP000002033">
    <property type="component" value="Chromosome"/>
</dbReference>
<dbReference type="PANTHER" id="PTHR30482:SF4">
    <property type="entry name" value="SLR1201 PROTEIN"/>
    <property type="match status" value="1"/>
</dbReference>
<dbReference type="NCBIfam" id="TIGR03408">
    <property type="entry name" value="urea_trans_UrtC"/>
    <property type="match status" value="1"/>
</dbReference>
<feature type="transmembrane region" description="Helical" evidence="6">
    <location>
        <begin position="324"/>
        <end position="349"/>
    </location>
</feature>
<accession>D8JUI1</accession>
<proteinExistence type="predicted"/>
<name>D8JUI1_HYPDA</name>
<evidence type="ECO:0000256" key="3">
    <source>
        <dbReference type="ARBA" id="ARBA00022692"/>
    </source>
</evidence>
<keyword evidence="5 6" id="KW-0472">Membrane</keyword>
<keyword evidence="8" id="KW-1185">Reference proteome</keyword>
<reference evidence="8" key="1">
    <citation type="journal article" date="2011" name="J. Bacteriol.">
        <title>Genome sequences of eight morphologically diverse alphaproteobacteria.</title>
        <authorList>
            <consortium name="US DOE Joint Genome Institute"/>
            <person name="Brown P.J."/>
            <person name="Kysela D.T."/>
            <person name="Buechlein A."/>
            <person name="Hemmerich C."/>
            <person name="Brun Y.V."/>
        </authorList>
    </citation>
    <scope>NUCLEOTIDE SEQUENCE [LARGE SCALE GENOMIC DNA]</scope>
    <source>
        <strain evidence="8">ATCC 51888 / DSM 1869 / NCIB 11706 / TK 0415</strain>
    </source>
</reference>
<feature type="transmembrane region" description="Helical" evidence="6">
    <location>
        <begin position="197"/>
        <end position="216"/>
    </location>
</feature>
<feature type="transmembrane region" description="Helical" evidence="6">
    <location>
        <begin position="246"/>
        <end position="263"/>
    </location>
</feature>
<evidence type="ECO:0000256" key="2">
    <source>
        <dbReference type="ARBA" id="ARBA00022475"/>
    </source>
</evidence>
<dbReference type="HOGENOM" id="CLU_031365_0_0_5"/>
<dbReference type="Pfam" id="PF02653">
    <property type="entry name" value="BPD_transp_2"/>
    <property type="match status" value="1"/>
</dbReference>
<dbReference type="AlphaFoldDB" id="D8JUI1"/>
<dbReference type="KEGG" id="hdn:Hden_2815"/>
<dbReference type="PANTHER" id="PTHR30482">
    <property type="entry name" value="HIGH-AFFINITY BRANCHED-CHAIN AMINO ACID TRANSPORT SYSTEM PERMEASE"/>
    <property type="match status" value="1"/>
</dbReference>
<evidence type="ECO:0000313" key="8">
    <source>
        <dbReference type="Proteomes" id="UP000002033"/>
    </source>
</evidence>
<keyword evidence="4 6" id="KW-1133">Transmembrane helix</keyword>
<feature type="transmembrane region" description="Helical" evidence="6">
    <location>
        <begin position="62"/>
        <end position="80"/>
    </location>
</feature>
<dbReference type="GO" id="GO:0005886">
    <property type="term" value="C:plasma membrane"/>
    <property type="evidence" value="ECO:0007669"/>
    <property type="project" value="UniProtKB-SubCell"/>
</dbReference>
<dbReference type="RefSeq" id="WP_013216770.1">
    <property type="nucleotide sequence ID" value="NC_014313.1"/>
</dbReference>
<dbReference type="EMBL" id="CP002083">
    <property type="protein sequence ID" value="ADJ24611.1"/>
    <property type="molecule type" value="Genomic_DNA"/>
</dbReference>
<dbReference type="STRING" id="582899.Hden_2815"/>
<dbReference type="GO" id="GO:0015658">
    <property type="term" value="F:branched-chain amino acid transmembrane transporter activity"/>
    <property type="evidence" value="ECO:0007669"/>
    <property type="project" value="InterPro"/>
</dbReference>
<evidence type="ECO:0000313" key="7">
    <source>
        <dbReference type="EMBL" id="ADJ24611.1"/>
    </source>
</evidence>
<evidence type="ECO:0000256" key="6">
    <source>
        <dbReference type="SAM" id="Phobius"/>
    </source>
</evidence>
<dbReference type="InterPro" id="IPR043428">
    <property type="entry name" value="LivM-like"/>
</dbReference>
<evidence type="ECO:0000256" key="1">
    <source>
        <dbReference type="ARBA" id="ARBA00004651"/>
    </source>
</evidence>
<dbReference type="eggNOG" id="COG4177">
    <property type="taxonomic scope" value="Bacteria"/>
</dbReference>
<comment type="subcellular location">
    <subcellularLocation>
        <location evidence="1">Cell membrane</location>
        <topology evidence="1">Multi-pass membrane protein</topology>
    </subcellularLocation>
</comment>
<evidence type="ECO:0000256" key="4">
    <source>
        <dbReference type="ARBA" id="ARBA00022989"/>
    </source>
</evidence>
<keyword evidence="3 6" id="KW-0812">Transmembrane</keyword>
<gene>
    <name evidence="7" type="ordered locus">Hden_2815</name>
</gene>
<keyword evidence="2" id="KW-1003">Cell membrane</keyword>
<feature type="transmembrane region" description="Helical" evidence="6">
    <location>
        <begin position="116"/>
        <end position="140"/>
    </location>
</feature>
<evidence type="ECO:0000256" key="5">
    <source>
        <dbReference type="ARBA" id="ARBA00023136"/>
    </source>
</evidence>
<feature type="transmembrane region" description="Helical" evidence="6">
    <location>
        <begin position="36"/>
        <end position="55"/>
    </location>
</feature>
<sequence precursor="true">MKERTITLAAYFLFFAVVFALPFALNSFWTNRIAVYLVYAICAVGISLSWGYAGILSLGQGLFFGIGAYMISMSLTLALPDNNPVPQFMLLNMEPNAPRDLCCATPGSFLWQPFQYLSIGVLAGILVPCVIAAVLGYVMFKRRTSGVYVSIITLALALIGQMLIINNQPLTGGFNGLADLAPLSVGGIEFDPYGKSVYYLVAAALLVVVLLSRLIVSTRMGHVLKAVREDDARVRYLGYNVENYKLFIYCLSAAIAGIAGLLFAVTSEFASPSLMSTSFSISMVIWAALGGRSSLLGACIGALIVNFIGSVASENVMLQPVWPIVLGLMFVLVVLVMPEGIAGIAKGWIAKLRQPRSLKEVVQ</sequence>
<feature type="transmembrane region" description="Helical" evidence="6">
    <location>
        <begin position="147"/>
        <end position="165"/>
    </location>
</feature>
<feature type="transmembrane region" description="Helical" evidence="6">
    <location>
        <begin position="295"/>
        <end position="312"/>
    </location>
</feature>